<keyword evidence="1" id="KW-0812">Transmembrane</keyword>
<feature type="transmembrane region" description="Helical" evidence="1">
    <location>
        <begin position="50"/>
        <end position="75"/>
    </location>
</feature>
<protein>
    <submittedName>
        <fullName evidence="2">Uncharacterized protein</fullName>
    </submittedName>
</protein>
<accession>A0A6A4HLA5</accession>
<name>A0A6A4HLA5_9AGAR</name>
<reference evidence="2" key="1">
    <citation type="journal article" date="2019" name="Environ. Microbiol.">
        <title>Fungal ecological strategies reflected in gene transcription - a case study of two litter decomposers.</title>
        <authorList>
            <person name="Barbi F."/>
            <person name="Kohler A."/>
            <person name="Barry K."/>
            <person name="Baskaran P."/>
            <person name="Daum C."/>
            <person name="Fauchery L."/>
            <person name="Ihrmark K."/>
            <person name="Kuo A."/>
            <person name="LaButti K."/>
            <person name="Lipzen A."/>
            <person name="Morin E."/>
            <person name="Grigoriev I.V."/>
            <person name="Henrissat B."/>
            <person name="Lindahl B."/>
            <person name="Martin F."/>
        </authorList>
    </citation>
    <scope>NUCLEOTIDE SEQUENCE</scope>
    <source>
        <strain evidence="2">JB14</strain>
    </source>
</reference>
<proteinExistence type="predicted"/>
<keyword evidence="3" id="KW-1185">Reference proteome</keyword>
<evidence type="ECO:0000256" key="1">
    <source>
        <dbReference type="SAM" id="Phobius"/>
    </source>
</evidence>
<evidence type="ECO:0000313" key="2">
    <source>
        <dbReference type="EMBL" id="KAE9397827.1"/>
    </source>
</evidence>
<organism evidence="2 3">
    <name type="scientific">Gymnopus androsaceus JB14</name>
    <dbReference type="NCBI Taxonomy" id="1447944"/>
    <lineage>
        <taxon>Eukaryota</taxon>
        <taxon>Fungi</taxon>
        <taxon>Dikarya</taxon>
        <taxon>Basidiomycota</taxon>
        <taxon>Agaricomycotina</taxon>
        <taxon>Agaricomycetes</taxon>
        <taxon>Agaricomycetidae</taxon>
        <taxon>Agaricales</taxon>
        <taxon>Marasmiineae</taxon>
        <taxon>Omphalotaceae</taxon>
        <taxon>Gymnopus</taxon>
    </lineage>
</organism>
<feature type="transmembrane region" description="Helical" evidence="1">
    <location>
        <begin position="20"/>
        <end position="43"/>
    </location>
</feature>
<keyword evidence="1" id="KW-0472">Membrane</keyword>
<dbReference type="AlphaFoldDB" id="A0A6A4HLA5"/>
<sequence>MVPDSDFEFDFRLFFFADAFLTTLLLSIRCSFPNLLLLICFLLDTHPPKLLTILYAIGIGIGISSSSVCVCYVHKYGKVNNLERNDNICCT</sequence>
<dbReference type="EMBL" id="ML769491">
    <property type="protein sequence ID" value="KAE9397827.1"/>
    <property type="molecule type" value="Genomic_DNA"/>
</dbReference>
<evidence type="ECO:0000313" key="3">
    <source>
        <dbReference type="Proteomes" id="UP000799118"/>
    </source>
</evidence>
<gene>
    <name evidence="2" type="ORF">BT96DRAFT_49805</name>
</gene>
<keyword evidence="1" id="KW-1133">Transmembrane helix</keyword>
<dbReference type="Proteomes" id="UP000799118">
    <property type="component" value="Unassembled WGS sequence"/>
</dbReference>